<comment type="caution">
    <text evidence="2">The sequence shown here is derived from an EMBL/GenBank/DDBJ whole genome shotgun (WGS) entry which is preliminary data.</text>
</comment>
<evidence type="ECO:0000313" key="2">
    <source>
        <dbReference type="EMBL" id="EJW02560.1"/>
    </source>
</evidence>
<organism evidence="2 3">
    <name type="scientific">Edhazardia aedis (strain USNM 41457)</name>
    <name type="common">Microsporidian parasite</name>
    <dbReference type="NCBI Taxonomy" id="1003232"/>
    <lineage>
        <taxon>Eukaryota</taxon>
        <taxon>Fungi</taxon>
        <taxon>Fungi incertae sedis</taxon>
        <taxon>Microsporidia</taxon>
        <taxon>Edhazardia</taxon>
    </lineage>
</organism>
<accession>J9DJ00</accession>
<reference evidence="2 3" key="1">
    <citation type="submission" date="2011-08" db="EMBL/GenBank/DDBJ databases">
        <authorList>
            <person name="Liu Z.J."/>
            <person name="Shi F.L."/>
            <person name="Lu J.Q."/>
            <person name="Li M."/>
            <person name="Wang Z.L."/>
        </authorList>
    </citation>
    <scope>NUCLEOTIDE SEQUENCE [LARGE SCALE GENOMIC DNA]</scope>
    <source>
        <strain evidence="2 3">USNM 41457</strain>
    </source>
</reference>
<proteinExistence type="predicted"/>
<gene>
    <name evidence="2" type="ORF">EDEG_03028</name>
</gene>
<evidence type="ECO:0000256" key="1">
    <source>
        <dbReference type="SAM" id="Phobius"/>
    </source>
</evidence>
<dbReference type="Proteomes" id="UP000003163">
    <property type="component" value="Unassembled WGS sequence"/>
</dbReference>
<dbReference type="HOGENOM" id="CLU_794594_0_0_1"/>
<evidence type="ECO:0000313" key="3">
    <source>
        <dbReference type="Proteomes" id="UP000003163"/>
    </source>
</evidence>
<reference evidence="3" key="2">
    <citation type="submission" date="2015-07" db="EMBL/GenBank/DDBJ databases">
        <title>Contrasting host-pathogen interactions and genome evolution in two generalist and specialist microsporidian pathogens of mosquitoes.</title>
        <authorList>
            <consortium name="The Broad Institute Genomics Platform"/>
            <consortium name="The Broad Institute Genome Sequencing Center for Infectious Disease"/>
            <person name="Cuomo C.A."/>
            <person name="Sanscrainte N.D."/>
            <person name="Goldberg J.M."/>
            <person name="Heiman D."/>
            <person name="Young S."/>
            <person name="Zeng Q."/>
            <person name="Becnel J.J."/>
            <person name="Birren B.W."/>
        </authorList>
    </citation>
    <scope>NUCLEOTIDE SEQUENCE [LARGE SCALE GENOMIC DNA]</scope>
    <source>
        <strain evidence="3">USNM 41457</strain>
    </source>
</reference>
<dbReference type="AlphaFoldDB" id="J9DJ00"/>
<dbReference type="EMBL" id="AFBI03000065">
    <property type="protein sequence ID" value="EJW02560.1"/>
    <property type="molecule type" value="Genomic_DNA"/>
</dbReference>
<keyword evidence="1" id="KW-0472">Membrane</keyword>
<keyword evidence="3" id="KW-1185">Reference proteome</keyword>
<protein>
    <submittedName>
        <fullName evidence="2">Uncharacterized protein</fullName>
    </submittedName>
</protein>
<keyword evidence="1" id="KW-1133">Transmembrane helix</keyword>
<feature type="transmembrane region" description="Helical" evidence="1">
    <location>
        <begin position="7"/>
        <end position="28"/>
    </location>
</feature>
<dbReference type="VEuPathDB" id="MicrosporidiaDB:EDEG_03028"/>
<keyword evidence="1" id="KW-0812">Transmembrane</keyword>
<sequence length="349" mass="39928">MKIKYLILSSVALIFGIILLTGGFFWFFDSEFNAKLPPTNCKNNRSGCDNNSSNILNNKLSNTSDLASTLDHETKNLKNISHLSIALNDKYIYPKQIIKPVGKQPIEGLQRKEIKTIKIKEKLYTVNIKTSIIVLEAIDLKSFLPNCPNTDNIKYNFVIQELEFFVRFEKINIAILFLDWTEINDKNLITDETFSDVCITSLVEVLVSQIPFNSIKPKLDNNFPLIDEENDSQCKIKDFLVSKTNHDLLEFYSFVATTGILQTMKDACKQHTKMANIKNCLYSKGNNFSFNININGIVLKKSTIHWKRRNNESSVILISRYITAKSADHIDFSLTSRFKMGIIPIISIY</sequence>
<name>J9DJ00_EDHAE</name>
<dbReference type="InParanoid" id="J9DJ00"/>